<protein>
    <submittedName>
        <fullName evidence="2">Uncharacterized protein</fullName>
    </submittedName>
</protein>
<reference evidence="2 3" key="1">
    <citation type="submission" date="2016-08" db="EMBL/GenBank/DDBJ databases">
        <authorList>
            <person name="Seilhamer J.J."/>
        </authorList>
    </citation>
    <scope>NUCLEOTIDE SEQUENCE [LARGE SCALE GENOMIC DNA]</scope>
    <source>
        <strain evidence="2 3">CFBP4690</strain>
    </source>
</reference>
<evidence type="ECO:0000313" key="2">
    <source>
        <dbReference type="EMBL" id="PPU56923.1"/>
    </source>
</evidence>
<dbReference type="AlphaFoldDB" id="A0A2S7C5U4"/>
<evidence type="ECO:0000313" key="3">
    <source>
        <dbReference type="Proteomes" id="UP000237872"/>
    </source>
</evidence>
<feature type="region of interest" description="Disordered" evidence="1">
    <location>
        <begin position="1"/>
        <end position="83"/>
    </location>
</feature>
<dbReference type="Proteomes" id="UP000237872">
    <property type="component" value="Unassembled WGS sequence"/>
</dbReference>
<organism evidence="2 3">
    <name type="scientific">Xanthomonas codiaei</name>
    <dbReference type="NCBI Taxonomy" id="56463"/>
    <lineage>
        <taxon>Bacteria</taxon>
        <taxon>Pseudomonadati</taxon>
        <taxon>Pseudomonadota</taxon>
        <taxon>Gammaproteobacteria</taxon>
        <taxon>Lysobacterales</taxon>
        <taxon>Lysobacteraceae</taxon>
        <taxon>Xanthomonas</taxon>
    </lineage>
</organism>
<dbReference type="EMBL" id="MDEC01000048">
    <property type="protein sequence ID" value="PPU56923.1"/>
    <property type="molecule type" value="Genomic_DNA"/>
</dbReference>
<accession>A0A2S7C5U4</accession>
<evidence type="ECO:0000256" key="1">
    <source>
        <dbReference type="SAM" id="MobiDB-lite"/>
    </source>
</evidence>
<name>A0A2S7C5U4_9XANT</name>
<gene>
    <name evidence="2" type="ORF">XcodCFBP4690_21150</name>
</gene>
<proteinExistence type="predicted"/>
<comment type="caution">
    <text evidence="2">The sequence shown here is derived from an EMBL/GenBank/DDBJ whole genome shotgun (WGS) entry which is preliminary data.</text>
</comment>
<sequence length="83" mass="8897">MAPLPPRRVSHLAGTPPGCVQPRLALPQRWKSGRVTRHRDRDNDGCRAASGRDANTGLGVPNGATRTAALRQDRAHRSVAPAD</sequence>